<evidence type="ECO:0000313" key="11">
    <source>
        <dbReference type="Proteomes" id="UP000002534"/>
    </source>
</evidence>
<dbReference type="Pfam" id="PF00908">
    <property type="entry name" value="dTDP_sugar_isom"/>
    <property type="match status" value="1"/>
</dbReference>
<feature type="active site" description="Proton acceptor" evidence="8">
    <location>
        <position position="63"/>
    </location>
</feature>
<dbReference type="GO" id="GO:0019305">
    <property type="term" value="P:dTDP-rhamnose biosynthetic process"/>
    <property type="evidence" value="ECO:0007669"/>
    <property type="project" value="TreeGrafter"/>
</dbReference>
<dbReference type="RefSeq" id="WP_011340847.1">
    <property type="nucleotide sequence ID" value="NC_007498.2"/>
</dbReference>
<dbReference type="PANTHER" id="PTHR21047">
    <property type="entry name" value="DTDP-6-DEOXY-D-GLUCOSE-3,5 EPIMERASE"/>
    <property type="match status" value="1"/>
</dbReference>
<dbReference type="GO" id="GO:0005829">
    <property type="term" value="C:cytosol"/>
    <property type="evidence" value="ECO:0007669"/>
    <property type="project" value="TreeGrafter"/>
</dbReference>
<dbReference type="EMBL" id="CP000142">
    <property type="protein sequence ID" value="ABA88378.1"/>
    <property type="molecule type" value="Genomic_DNA"/>
</dbReference>
<dbReference type="InterPro" id="IPR011051">
    <property type="entry name" value="RmlC_Cupin_sf"/>
</dbReference>
<dbReference type="InterPro" id="IPR014710">
    <property type="entry name" value="RmlC-like_jellyroll"/>
</dbReference>
<evidence type="ECO:0000256" key="5">
    <source>
        <dbReference type="ARBA" id="ARBA00029758"/>
    </source>
</evidence>
<evidence type="ECO:0000256" key="9">
    <source>
        <dbReference type="PIRSR" id="PIRSR600888-3"/>
    </source>
</evidence>
<dbReference type="STRING" id="338963.Pcar_1129"/>
<dbReference type="EC" id="5.1.3.13" evidence="3"/>
<gene>
    <name evidence="10" type="ordered locus">Pcar_1129</name>
</gene>
<sequence length="181" mass="20173">MQVTVRETPLKGCYEILPAVLGDERGSFIKTFHAPAFSRHGLCTDWREEYFSVSQQGVLRGLHFQTPPHDHAKLVYCVGGAVLDAVVDLRRESPDYGQHATIELNPDKANMLYIPAGMAHGFYVLRGPATMMYKVSTVYSPGHDRGILWNSAGIPWPDDNPLISPRDAAFEAFCDFESPFS</sequence>
<dbReference type="GO" id="GO:0008830">
    <property type="term" value="F:dTDP-4-dehydrorhamnose 3,5-epimerase activity"/>
    <property type="evidence" value="ECO:0007669"/>
    <property type="project" value="UniProtKB-EC"/>
</dbReference>
<dbReference type="CDD" id="cd00438">
    <property type="entry name" value="cupin_RmlC"/>
    <property type="match status" value="1"/>
</dbReference>
<dbReference type="GO" id="GO:0000271">
    <property type="term" value="P:polysaccharide biosynthetic process"/>
    <property type="evidence" value="ECO:0007669"/>
    <property type="project" value="TreeGrafter"/>
</dbReference>
<evidence type="ECO:0000256" key="7">
    <source>
        <dbReference type="ARBA" id="ARBA00033311"/>
    </source>
</evidence>
<organism evidence="10 11">
    <name type="scientific">Syntrophotalea carbinolica (strain DSM 2380 / NBRC 103641 / GraBd1)</name>
    <name type="common">Pelobacter carbinolicus</name>
    <dbReference type="NCBI Taxonomy" id="338963"/>
    <lineage>
        <taxon>Bacteria</taxon>
        <taxon>Pseudomonadati</taxon>
        <taxon>Thermodesulfobacteriota</taxon>
        <taxon>Desulfuromonadia</taxon>
        <taxon>Desulfuromonadales</taxon>
        <taxon>Syntrophotaleaceae</taxon>
        <taxon>Syntrophotalea</taxon>
    </lineage>
</organism>
<evidence type="ECO:0000256" key="2">
    <source>
        <dbReference type="ARBA" id="ARBA00001997"/>
    </source>
</evidence>
<evidence type="ECO:0000256" key="8">
    <source>
        <dbReference type="PIRSR" id="PIRSR600888-1"/>
    </source>
</evidence>
<dbReference type="SUPFAM" id="SSF51182">
    <property type="entry name" value="RmlC-like cupins"/>
    <property type="match status" value="1"/>
</dbReference>
<feature type="active site" description="Proton donor" evidence="8">
    <location>
        <position position="133"/>
    </location>
</feature>
<dbReference type="Proteomes" id="UP000002534">
    <property type="component" value="Chromosome"/>
</dbReference>
<reference evidence="11" key="1">
    <citation type="submission" date="2005-10" db="EMBL/GenBank/DDBJ databases">
        <title>Complete sequence of Pelobacter carbinolicus DSM 2380.</title>
        <authorList>
            <person name="Copeland A."/>
            <person name="Lucas S."/>
            <person name="Lapidus A."/>
            <person name="Barry K."/>
            <person name="Detter J.C."/>
            <person name="Glavina T."/>
            <person name="Hammon N."/>
            <person name="Israni S."/>
            <person name="Pitluck S."/>
            <person name="Chertkov O."/>
            <person name="Schmutz J."/>
            <person name="Larimer F."/>
            <person name="Land M."/>
            <person name="Kyrpides N."/>
            <person name="Ivanova N."/>
            <person name="Richardson P."/>
        </authorList>
    </citation>
    <scope>NUCLEOTIDE SEQUENCE [LARGE SCALE GENOMIC DNA]</scope>
    <source>
        <strain evidence="11">DSM 2380 / NBRC 103641 / GraBd1</strain>
    </source>
</reference>
<dbReference type="HOGENOM" id="CLU_090940_1_1_7"/>
<dbReference type="OrthoDB" id="9800680at2"/>
<evidence type="ECO:0000256" key="3">
    <source>
        <dbReference type="ARBA" id="ARBA00012098"/>
    </source>
</evidence>
<dbReference type="Gene3D" id="2.60.120.10">
    <property type="entry name" value="Jelly Rolls"/>
    <property type="match status" value="1"/>
</dbReference>
<dbReference type="KEGG" id="pca:Pcar_1129"/>
<keyword evidence="11" id="KW-1185">Reference proteome</keyword>
<comment type="catalytic activity">
    <reaction evidence="1">
        <text>dTDP-4-dehydro-6-deoxy-alpha-D-glucose = dTDP-4-dehydro-beta-L-rhamnose</text>
        <dbReference type="Rhea" id="RHEA:16969"/>
        <dbReference type="ChEBI" id="CHEBI:57649"/>
        <dbReference type="ChEBI" id="CHEBI:62830"/>
        <dbReference type="EC" id="5.1.3.13"/>
    </reaction>
</comment>
<evidence type="ECO:0000313" key="10">
    <source>
        <dbReference type="EMBL" id="ABA88378.1"/>
    </source>
</evidence>
<feature type="site" description="Participates in a stacking interaction with the thymidine ring of dTDP-4-oxo-6-deoxyglucose" evidence="9">
    <location>
        <position position="139"/>
    </location>
</feature>
<evidence type="ECO:0000256" key="1">
    <source>
        <dbReference type="ARBA" id="ARBA00001298"/>
    </source>
</evidence>
<dbReference type="InterPro" id="IPR000888">
    <property type="entry name" value="RmlC-like"/>
</dbReference>
<dbReference type="PANTHER" id="PTHR21047:SF2">
    <property type="entry name" value="THYMIDINE DIPHOSPHO-4-KETO-RHAMNOSE 3,5-EPIMERASE"/>
    <property type="match status" value="1"/>
</dbReference>
<evidence type="ECO:0000256" key="4">
    <source>
        <dbReference type="ARBA" id="ARBA00019595"/>
    </source>
</evidence>
<accession>Q3A5H9</accession>
<proteinExistence type="predicted"/>
<reference evidence="10 11" key="2">
    <citation type="journal article" date="2012" name="BMC Genomics">
        <title>The genome of Pelobacter carbinolicus reveals surprising metabolic capabilities and physiological features.</title>
        <authorList>
            <person name="Aklujkar M."/>
            <person name="Haveman S.A."/>
            <person name="Didonato R.Jr."/>
            <person name="Chertkov O."/>
            <person name="Han C.S."/>
            <person name="Land M.L."/>
            <person name="Brown P."/>
            <person name="Lovley D.R."/>
        </authorList>
    </citation>
    <scope>NUCLEOTIDE SEQUENCE [LARGE SCALE GENOMIC DNA]</scope>
    <source>
        <strain evidence="11">DSM 2380 / NBRC 103641 / GraBd1</strain>
    </source>
</reference>
<dbReference type="eggNOG" id="COG1898">
    <property type="taxonomic scope" value="Bacteria"/>
</dbReference>
<comment type="function">
    <text evidence="2">Catalyzes the epimerization of the C3' and C5'positions of dTDP-6-deoxy-D-xylo-4-hexulose, forming dTDP-6-deoxy-L-lyxo-4-hexulose.</text>
</comment>
<protein>
    <recommendedName>
        <fullName evidence="4">dTDP-4-dehydrorhamnose 3,5-epimerase</fullName>
        <ecNumber evidence="3">5.1.3.13</ecNumber>
    </recommendedName>
    <alternativeName>
        <fullName evidence="6">Thymidine diphospho-4-keto-rhamnose 3,5-epimerase</fullName>
    </alternativeName>
    <alternativeName>
        <fullName evidence="5">dTDP-4-keto-6-deoxyglucose 3,5-epimerase</fullName>
    </alternativeName>
    <alternativeName>
        <fullName evidence="7">dTDP-6-deoxy-D-xylo-4-hexulose 3,5-epimerase</fullName>
    </alternativeName>
</protein>
<name>Q3A5H9_SYNC1</name>
<dbReference type="AlphaFoldDB" id="Q3A5H9"/>
<evidence type="ECO:0000256" key="6">
    <source>
        <dbReference type="ARBA" id="ARBA00031424"/>
    </source>
</evidence>